<accession>A0ABS9QPW6</accession>
<dbReference type="SMART" id="SM00421">
    <property type="entry name" value="HTH_LUXR"/>
    <property type="match status" value="1"/>
</dbReference>
<dbReference type="InterPro" id="IPR016032">
    <property type="entry name" value="Sig_transdc_resp-reg_C-effctor"/>
</dbReference>
<dbReference type="InterPro" id="IPR036388">
    <property type="entry name" value="WH-like_DNA-bd_sf"/>
</dbReference>
<dbReference type="Gene3D" id="1.10.10.10">
    <property type="entry name" value="Winged helix-like DNA-binding domain superfamily/Winged helix DNA-binding domain"/>
    <property type="match status" value="1"/>
</dbReference>
<reference evidence="2 3" key="1">
    <citation type="submission" date="2022-02" db="EMBL/GenBank/DDBJ databases">
        <title>Draft genome sequence of Mezorhizobium retamae strain IRAMC:0171 isolated from Retama raetam nodules.</title>
        <authorList>
            <person name="Bengaied R."/>
            <person name="Sbissi I."/>
            <person name="Huber K."/>
            <person name="Ghodbane F."/>
            <person name="Nouioui I."/>
            <person name="Tarhouni M."/>
            <person name="Gtari M."/>
        </authorList>
    </citation>
    <scope>NUCLEOTIDE SEQUENCE [LARGE SCALE GENOMIC DNA]</scope>
    <source>
        <strain evidence="2 3">IRAMC:0171</strain>
    </source>
</reference>
<name>A0ABS9QPW6_9HYPH</name>
<dbReference type="InterPro" id="IPR000792">
    <property type="entry name" value="Tscrpt_reg_LuxR_C"/>
</dbReference>
<organism evidence="2 3">
    <name type="scientific">Mesorhizobium retamae</name>
    <dbReference type="NCBI Taxonomy" id="2912854"/>
    <lineage>
        <taxon>Bacteria</taxon>
        <taxon>Pseudomonadati</taxon>
        <taxon>Pseudomonadota</taxon>
        <taxon>Alphaproteobacteria</taxon>
        <taxon>Hyphomicrobiales</taxon>
        <taxon>Phyllobacteriaceae</taxon>
        <taxon>Mesorhizobium</taxon>
    </lineage>
</organism>
<dbReference type="RefSeq" id="WP_239370254.1">
    <property type="nucleotide sequence ID" value="NZ_JAKREW010000052.1"/>
</dbReference>
<evidence type="ECO:0000259" key="1">
    <source>
        <dbReference type="SMART" id="SM00421"/>
    </source>
</evidence>
<sequence length="384" mass="42168">MRAVVNYDEARVAAIARDVSEAIDRAAFDSGDWNDVPSALARAFPGSFGAFWNINYSQTDMSFLATHNIAPDFLKSYAEHFAFINPWTEYWENIRNGTVAASEVVAPARSFDRTEFYNDWLKPQKDVEAAAGLKLVGGQGEIVTFLMHYPLSQSDRYEAAAVEVLNRVKSAVDRSISLARLLRKRSELALSGAALLERSRCAAFVVDTNRTVRDANAQAAELFSKGSPVSALRRRVCLSDKEADVRFGQLLRAMANAGASERSTLAFRNAGTAWEIVLAPLQAGAETSGILSLLPPQKLVLVLVTELKPLAQEVPELANLAPLFGLTKAEIVFCRKLLAGESVSEIADSQKLSVETARTRMKSILHKTESPRQSQLMLLLSRFS</sequence>
<evidence type="ECO:0000313" key="3">
    <source>
        <dbReference type="Proteomes" id="UP001201701"/>
    </source>
</evidence>
<dbReference type="Proteomes" id="UP001201701">
    <property type="component" value="Unassembled WGS sequence"/>
</dbReference>
<dbReference type="SUPFAM" id="SSF46894">
    <property type="entry name" value="C-terminal effector domain of the bipartite response regulators"/>
    <property type="match status" value="1"/>
</dbReference>
<dbReference type="EMBL" id="JAKREW010000052">
    <property type="protein sequence ID" value="MCG7508746.1"/>
    <property type="molecule type" value="Genomic_DNA"/>
</dbReference>
<feature type="domain" description="HTH luxR-type" evidence="1">
    <location>
        <begin position="323"/>
        <end position="380"/>
    </location>
</feature>
<protein>
    <submittedName>
        <fullName evidence="2">Helix-turn-helix transcriptional regulator</fullName>
    </submittedName>
</protein>
<keyword evidence="3" id="KW-1185">Reference proteome</keyword>
<proteinExistence type="predicted"/>
<gene>
    <name evidence="2" type="ORF">L4923_27290</name>
</gene>
<evidence type="ECO:0000313" key="2">
    <source>
        <dbReference type="EMBL" id="MCG7508746.1"/>
    </source>
</evidence>
<comment type="caution">
    <text evidence="2">The sequence shown here is derived from an EMBL/GenBank/DDBJ whole genome shotgun (WGS) entry which is preliminary data.</text>
</comment>